<feature type="compositionally biased region" description="Low complexity" evidence="1">
    <location>
        <begin position="443"/>
        <end position="453"/>
    </location>
</feature>
<evidence type="ECO:0000256" key="2">
    <source>
        <dbReference type="SAM" id="Phobius"/>
    </source>
</evidence>
<proteinExistence type="predicted"/>
<evidence type="ECO:0000313" key="4">
    <source>
        <dbReference type="Proteomes" id="UP000270757"/>
    </source>
</evidence>
<keyword evidence="2" id="KW-0472">Membrane</keyword>
<name>A0A3A5L7E7_9GAMM</name>
<dbReference type="AlphaFoldDB" id="A0A3A5L7E7"/>
<comment type="caution">
    <text evidence="3">The sequence shown here is derived from an EMBL/GenBank/DDBJ whole genome shotgun (WGS) entry which is preliminary data.</text>
</comment>
<evidence type="ECO:0000256" key="1">
    <source>
        <dbReference type="SAM" id="MobiDB-lite"/>
    </source>
</evidence>
<dbReference type="EMBL" id="QZWB01000007">
    <property type="protein sequence ID" value="RJT46970.1"/>
    <property type="molecule type" value="Genomic_DNA"/>
</dbReference>
<accession>A0A3A5L7E7</accession>
<feature type="transmembrane region" description="Helical" evidence="2">
    <location>
        <begin position="178"/>
        <end position="195"/>
    </location>
</feature>
<keyword evidence="2" id="KW-1133">Transmembrane helix</keyword>
<gene>
    <name evidence="3" type="ORF">D6J04_08070</name>
</gene>
<feature type="region of interest" description="Disordered" evidence="1">
    <location>
        <begin position="366"/>
        <end position="453"/>
    </location>
</feature>
<reference evidence="3 4" key="1">
    <citation type="submission" date="2018-09" db="EMBL/GenBank/DDBJ databases">
        <title>Draft genome sequences of Legionella taurinensis isolated from water samples.</title>
        <authorList>
            <person name="Chakeri A."/>
            <person name="Allerberger F."/>
            <person name="Kundi M."/>
            <person name="Ruppitsch W."/>
            <person name="Schmid D."/>
        </authorList>
    </citation>
    <scope>NUCLEOTIDE SEQUENCE [LARGE SCALE GENOMIC DNA]</scope>
    <source>
        <strain evidence="3 4">4570-18-6</strain>
    </source>
</reference>
<feature type="transmembrane region" description="Helical" evidence="2">
    <location>
        <begin position="228"/>
        <end position="251"/>
    </location>
</feature>
<sequence>MYVPPNGDIHFFDPKASDREKFFSDELIDQKFRWRRLFPALWNSLSPRPTSSFTLSDGEDINRPAVHFALGTQSFYDGVSCGYHHAAQLLALKGLIMQSKRLTVDALLDKLRNPVHESSEALEKTPYESQATNRFLAFMKKAWLDTYLPDKIEEERDPLHFGHYFMGWPSQKGTFRKVVYFLTLGFIFNPLINVIKLPELLANGVSESFSFLKNSLIAWAPTHPATQFFRSGLLLSTIGLQGLFKGLYFAIRTVTSPVTSFKAAWRVHPALGMLSAVVSLTAYASLLYFAAPVVVPMLMAASPAAAPVFNALAYPLVQFVGLMGVSLTTGTAAAGTLTLGAAIVQAGQGLLNTLVDGVEKILTEKDATQNPVQDGHLPRGSNVNDAFKKKGNKKTTPKETEDHFVILNPSTQPDDGRKGSTPSDRQKVLQSSTPNDLDDDSSDPSLGSGWVFS</sequence>
<protein>
    <submittedName>
        <fullName evidence="3">Uncharacterized protein</fullName>
    </submittedName>
</protein>
<dbReference type="Proteomes" id="UP000270757">
    <property type="component" value="Unassembled WGS sequence"/>
</dbReference>
<feature type="transmembrane region" description="Helical" evidence="2">
    <location>
        <begin position="271"/>
        <end position="291"/>
    </location>
</feature>
<keyword evidence="2" id="KW-0812">Transmembrane</keyword>
<organism evidence="3 4">
    <name type="scientific">Legionella taurinensis</name>
    <dbReference type="NCBI Taxonomy" id="70611"/>
    <lineage>
        <taxon>Bacteria</taxon>
        <taxon>Pseudomonadati</taxon>
        <taxon>Pseudomonadota</taxon>
        <taxon>Gammaproteobacteria</taxon>
        <taxon>Legionellales</taxon>
        <taxon>Legionellaceae</taxon>
        <taxon>Legionella</taxon>
    </lineage>
</organism>
<evidence type="ECO:0000313" key="3">
    <source>
        <dbReference type="EMBL" id="RJT46970.1"/>
    </source>
</evidence>